<dbReference type="PANTHER" id="PTHR36432:SF4">
    <property type="entry name" value="TRANSITION STATE REGULATOR ABH-RELATED"/>
    <property type="match status" value="1"/>
</dbReference>
<proteinExistence type="predicted"/>
<dbReference type="Proteomes" id="UP000526125">
    <property type="component" value="Unassembled WGS sequence"/>
</dbReference>
<dbReference type="Pfam" id="PF04014">
    <property type="entry name" value="MazE_antitoxin"/>
    <property type="match status" value="1"/>
</dbReference>
<name>A0A7Y6C546_9BACL</name>
<dbReference type="InterPro" id="IPR007159">
    <property type="entry name" value="SpoVT-AbrB_dom"/>
</dbReference>
<dbReference type="InterPro" id="IPR040678">
    <property type="entry name" value="AbrB_C"/>
</dbReference>
<dbReference type="GO" id="GO:0003677">
    <property type="term" value="F:DNA binding"/>
    <property type="evidence" value="ECO:0007669"/>
    <property type="project" value="UniProtKB-UniRule"/>
</dbReference>
<evidence type="ECO:0000259" key="2">
    <source>
        <dbReference type="PROSITE" id="PS51740"/>
    </source>
</evidence>
<dbReference type="Gene3D" id="2.10.260.10">
    <property type="match status" value="1"/>
</dbReference>
<evidence type="ECO:0000313" key="4">
    <source>
        <dbReference type="Proteomes" id="UP000526125"/>
    </source>
</evidence>
<comment type="caution">
    <text evidence="3">The sequence shown here is derived from an EMBL/GenBank/DDBJ whole genome shotgun (WGS) entry which is preliminary data.</text>
</comment>
<dbReference type="SUPFAM" id="SSF89447">
    <property type="entry name" value="AbrB/MazE/MraZ-like"/>
    <property type="match status" value="1"/>
</dbReference>
<evidence type="ECO:0000256" key="1">
    <source>
        <dbReference type="PROSITE-ProRule" id="PRU01076"/>
    </source>
</evidence>
<dbReference type="Pfam" id="PF18277">
    <property type="entry name" value="AbrB_C"/>
    <property type="match status" value="1"/>
</dbReference>
<feature type="domain" description="SpoVT-AbrB" evidence="2">
    <location>
        <begin position="5"/>
        <end position="50"/>
    </location>
</feature>
<dbReference type="EMBL" id="JABMCB010000204">
    <property type="protein sequence ID" value="NUU79714.1"/>
    <property type="molecule type" value="Genomic_DNA"/>
</dbReference>
<dbReference type="PANTHER" id="PTHR36432">
    <property type="match status" value="1"/>
</dbReference>
<accession>A0A7Y6C546</accession>
<dbReference type="PROSITE" id="PS51740">
    <property type="entry name" value="SPOVT_ABRB"/>
    <property type="match status" value="1"/>
</dbReference>
<dbReference type="InterPro" id="IPR037914">
    <property type="entry name" value="SpoVT-AbrB_sf"/>
</dbReference>
<keyword evidence="4" id="KW-1185">Reference proteome</keyword>
<keyword evidence="1" id="KW-0238">DNA-binding</keyword>
<protein>
    <recommendedName>
        <fullName evidence="2">SpoVT-AbrB domain-containing protein</fullName>
    </recommendedName>
</protein>
<dbReference type="InterPro" id="IPR052731">
    <property type="entry name" value="B_subtilis_Trans_State_Reg"/>
</dbReference>
<gene>
    <name evidence="3" type="ORF">HP552_31480</name>
</gene>
<dbReference type="RefSeq" id="WP_175399296.1">
    <property type="nucleotide sequence ID" value="NZ_JABMCB010000204.1"/>
</dbReference>
<evidence type="ECO:0000313" key="3">
    <source>
        <dbReference type="EMBL" id="NUU79714.1"/>
    </source>
</evidence>
<dbReference type="SMART" id="SM00966">
    <property type="entry name" value="SpoVT_AbrB"/>
    <property type="match status" value="1"/>
</dbReference>
<reference evidence="3 4" key="1">
    <citation type="submission" date="2020-05" db="EMBL/GenBank/DDBJ databases">
        <title>Genome Sequencing of Type Strains.</title>
        <authorList>
            <person name="Lemaire J.F."/>
            <person name="Inderbitzin P."/>
            <person name="Gregorio O.A."/>
            <person name="Collins S.B."/>
            <person name="Wespe N."/>
            <person name="Knight-Connoni V."/>
        </authorList>
    </citation>
    <scope>NUCLEOTIDE SEQUENCE [LARGE SCALE GENOMIC DNA]</scope>
    <source>
        <strain evidence="3 4">LMG 21957</strain>
    </source>
</reference>
<organism evidence="3 4">
    <name type="scientific">Paenibacillus xylanilyticus</name>
    <dbReference type="NCBI Taxonomy" id="248903"/>
    <lineage>
        <taxon>Bacteria</taxon>
        <taxon>Bacillati</taxon>
        <taxon>Bacillota</taxon>
        <taxon>Bacilli</taxon>
        <taxon>Bacillales</taxon>
        <taxon>Paenibacillaceae</taxon>
        <taxon>Paenibacillus</taxon>
    </lineage>
</organism>
<sequence length="98" mass="11270">MQKKKYIRSLDEIGRFVLPKQLRKELHLGEKQMLEVFSDGERIIIEKYDNLEPCLVTGESTKANHTFAFGNGTVTLSPEGLEKLIEELSEYKKSHSDD</sequence>
<dbReference type="AlphaFoldDB" id="A0A7Y6C546"/>